<protein>
    <submittedName>
        <fullName evidence="2">Uncharacterized protein</fullName>
    </submittedName>
</protein>
<proteinExistence type="predicted"/>
<accession>A0ABQ2Z6U6</accession>
<gene>
    <name evidence="2" type="ORF">GCM10010384_08370</name>
</gene>
<organism evidence="2 3">
    <name type="scientific">Streptomyces djakartensis</name>
    <dbReference type="NCBI Taxonomy" id="68193"/>
    <lineage>
        <taxon>Bacteria</taxon>
        <taxon>Bacillati</taxon>
        <taxon>Actinomycetota</taxon>
        <taxon>Actinomycetes</taxon>
        <taxon>Kitasatosporales</taxon>
        <taxon>Streptomycetaceae</taxon>
        <taxon>Streptomyces</taxon>
    </lineage>
</organism>
<feature type="region of interest" description="Disordered" evidence="1">
    <location>
        <begin position="1"/>
        <end position="38"/>
    </location>
</feature>
<comment type="caution">
    <text evidence="2">The sequence shown here is derived from an EMBL/GenBank/DDBJ whole genome shotgun (WGS) entry which is preliminary data.</text>
</comment>
<reference evidence="3" key="1">
    <citation type="journal article" date="2019" name="Int. J. Syst. Evol. Microbiol.">
        <title>The Global Catalogue of Microorganisms (GCM) 10K type strain sequencing project: providing services to taxonomists for standard genome sequencing and annotation.</title>
        <authorList>
            <consortium name="The Broad Institute Genomics Platform"/>
            <consortium name="The Broad Institute Genome Sequencing Center for Infectious Disease"/>
            <person name="Wu L."/>
            <person name="Ma J."/>
        </authorList>
    </citation>
    <scope>NUCLEOTIDE SEQUENCE [LARGE SCALE GENOMIC DNA]</scope>
    <source>
        <strain evidence="3">JCM 4957</strain>
    </source>
</reference>
<evidence type="ECO:0000313" key="3">
    <source>
        <dbReference type="Proteomes" id="UP000653308"/>
    </source>
</evidence>
<keyword evidence="3" id="KW-1185">Reference proteome</keyword>
<sequence>MSAAAMGTAWKRSSAAIPAHDGLGPTRRPAPGSWHAGEHFDVRPAATEAMGVERTLAHFAPLAHGRPGLG</sequence>
<evidence type="ECO:0000256" key="1">
    <source>
        <dbReference type="SAM" id="MobiDB-lite"/>
    </source>
</evidence>
<dbReference type="EMBL" id="BMWE01000002">
    <property type="protein sequence ID" value="GGY06432.1"/>
    <property type="molecule type" value="Genomic_DNA"/>
</dbReference>
<dbReference type="Proteomes" id="UP000653308">
    <property type="component" value="Unassembled WGS sequence"/>
</dbReference>
<evidence type="ECO:0000313" key="2">
    <source>
        <dbReference type="EMBL" id="GGY06432.1"/>
    </source>
</evidence>
<name>A0ABQ2Z6U6_9ACTN</name>